<organism evidence="2 3">
    <name type="scientific">Aspergillus pseudocaelatus</name>
    <dbReference type="NCBI Taxonomy" id="1825620"/>
    <lineage>
        <taxon>Eukaryota</taxon>
        <taxon>Fungi</taxon>
        <taxon>Dikarya</taxon>
        <taxon>Ascomycota</taxon>
        <taxon>Pezizomycotina</taxon>
        <taxon>Eurotiomycetes</taxon>
        <taxon>Eurotiomycetidae</taxon>
        <taxon>Eurotiales</taxon>
        <taxon>Aspergillaceae</taxon>
        <taxon>Aspergillus</taxon>
        <taxon>Aspergillus subgen. Circumdati</taxon>
    </lineage>
</organism>
<dbReference type="EMBL" id="ML735748">
    <property type="protein sequence ID" value="KAE8416693.1"/>
    <property type="molecule type" value="Genomic_DNA"/>
</dbReference>
<keyword evidence="1" id="KW-1133">Transmembrane helix</keyword>
<keyword evidence="1" id="KW-0812">Transmembrane</keyword>
<gene>
    <name evidence="2" type="ORF">BDV36DRAFT_199381</name>
</gene>
<dbReference type="Proteomes" id="UP000325395">
    <property type="component" value="Unassembled WGS sequence"/>
</dbReference>
<protein>
    <submittedName>
        <fullName evidence="2">Uncharacterized protein</fullName>
    </submittedName>
</protein>
<keyword evidence="1" id="KW-0472">Membrane</keyword>
<proteinExistence type="predicted"/>
<keyword evidence="3" id="KW-1185">Reference proteome</keyword>
<evidence type="ECO:0000313" key="2">
    <source>
        <dbReference type="EMBL" id="KAE8416693.1"/>
    </source>
</evidence>
<reference evidence="2 3" key="1">
    <citation type="submission" date="2019-04" db="EMBL/GenBank/DDBJ databases">
        <authorList>
            <consortium name="DOE Joint Genome Institute"/>
            <person name="Mondo S."/>
            <person name="Kjaerbolling I."/>
            <person name="Vesth T."/>
            <person name="Frisvad J.C."/>
            <person name="Nybo J.L."/>
            <person name="Theobald S."/>
            <person name="Kildgaard S."/>
            <person name="Isbrandt T."/>
            <person name="Kuo A."/>
            <person name="Sato A."/>
            <person name="Lyhne E.K."/>
            <person name="Kogle M.E."/>
            <person name="Wiebenga A."/>
            <person name="Kun R.S."/>
            <person name="Lubbers R.J."/>
            <person name="Makela M.R."/>
            <person name="Barry K."/>
            <person name="Chovatia M."/>
            <person name="Clum A."/>
            <person name="Daum C."/>
            <person name="Haridas S."/>
            <person name="He G."/>
            <person name="LaButti K."/>
            <person name="Lipzen A."/>
            <person name="Riley R."/>
            <person name="Salamov A."/>
            <person name="Simmons B.A."/>
            <person name="Magnuson J.K."/>
            <person name="Henrissat B."/>
            <person name="Mortensen U.H."/>
            <person name="Larsen T.O."/>
            <person name="Devries R.P."/>
            <person name="Grigoriev I.V."/>
            <person name="Machida M."/>
            <person name="Baker S.E."/>
            <person name="Andersen M.R."/>
            <person name="Cantor M.N."/>
            <person name="Hua S.X."/>
        </authorList>
    </citation>
    <scope>NUCLEOTIDE SEQUENCE [LARGE SCALE GENOMIC DNA]</scope>
    <source>
        <strain evidence="2 3">CBS 117616</strain>
    </source>
</reference>
<sequence>MYDASIGRSSAYPPQTFNMCYGCTYVVESLPWLSMWDYPVFPQSIIALCYVCTYVVCTW</sequence>
<evidence type="ECO:0000313" key="3">
    <source>
        <dbReference type="Proteomes" id="UP000325395"/>
    </source>
</evidence>
<name>A0ABQ6WHY4_9EURO</name>
<evidence type="ECO:0000256" key="1">
    <source>
        <dbReference type="SAM" id="Phobius"/>
    </source>
</evidence>
<feature type="transmembrane region" description="Helical" evidence="1">
    <location>
        <begin position="40"/>
        <end position="57"/>
    </location>
</feature>
<accession>A0ABQ6WHY4</accession>